<name>A0A516SAL2_9NEIS</name>
<organism evidence="1 2">
    <name type="scientific">Chitinimonas arctica</name>
    <dbReference type="NCBI Taxonomy" id="2594795"/>
    <lineage>
        <taxon>Bacteria</taxon>
        <taxon>Pseudomonadati</taxon>
        <taxon>Pseudomonadota</taxon>
        <taxon>Betaproteobacteria</taxon>
        <taxon>Neisseriales</taxon>
        <taxon>Chitinibacteraceae</taxon>
        <taxon>Chitinimonas</taxon>
    </lineage>
</organism>
<protein>
    <submittedName>
        <fullName evidence="1">Uncharacterized protein</fullName>
    </submittedName>
</protein>
<proteinExistence type="predicted"/>
<dbReference type="OrthoDB" id="9770427at2"/>
<dbReference type="AlphaFoldDB" id="A0A516SAL2"/>
<accession>A0A516SAL2</accession>
<dbReference type="RefSeq" id="WP_143856119.1">
    <property type="nucleotide sequence ID" value="NZ_CP041730.1"/>
</dbReference>
<dbReference type="Proteomes" id="UP000317550">
    <property type="component" value="Chromosome"/>
</dbReference>
<gene>
    <name evidence="1" type="ORF">FNU76_01835</name>
</gene>
<dbReference type="KEGG" id="cari:FNU76_01835"/>
<evidence type="ECO:0000313" key="1">
    <source>
        <dbReference type="EMBL" id="QDQ25194.1"/>
    </source>
</evidence>
<dbReference type="EMBL" id="CP041730">
    <property type="protein sequence ID" value="QDQ25194.1"/>
    <property type="molecule type" value="Genomic_DNA"/>
</dbReference>
<keyword evidence="2" id="KW-1185">Reference proteome</keyword>
<reference evidence="2" key="1">
    <citation type="submission" date="2019-07" db="EMBL/GenBank/DDBJ databases">
        <title>Chitinimonas sp. nov., isolated from Ny-Alesund, arctica soil.</title>
        <authorList>
            <person name="Xu Q."/>
            <person name="Peng F."/>
        </authorList>
    </citation>
    <scope>NUCLEOTIDE SEQUENCE [LARGE SCALE GENOMIC DNA]</scope>
    <source>
        <strain evidence="2">R3-44</strain>
    </source>
</reference>
<sequence>MIDVHPGPNCIDPYAVYTFTNEKHFYAASQKTLEQISDNFEVDGRTYRVTWHLVVPCAVGEVVTQEDDFCRLVKKYKNLGSAEIDYFNKIKFTRGKMCFAVVERNAAPERKLRRTECCICLCDYYPLAEFFTHRLARGTLESRARHFERHINRMCAPKGIERFHKYVFIRGLGDVKYGHHHEELLSVAKRTIQNGRFDQGERSSFVDYKNRDYY</sequence>
<evidence type="ECO:0000313" key="2">
    <source>
        <dbReference type="Proteomes" id="UP000317550"/>
    </source>
</evidence>